<proteinExistence type="predicted"/>
<organism evidence="2 3">
    <name type="scientific">Cylicostephanus goldi</name>
    <name type="common">Nematode worm</name>
    <dbReference type="NCBI Taxonomy" id="71465"/>
    <lineage>
        <taxon>Eukaryota</taxon>
        <taxon>Metazoa</taxon>
        <taxon>Ecdysozoa</taxon>
        <taxon>Nematoda</taxon>
        <taxon>Chromadorea</taxon>
        <taxon>Rhabditida</taxon>
        <taxon>Rhabditina</taxon>
        <taxon>Rhabditomorpha</taxon>
        <taxon>Strongyloidea</taxon>
        <taxon>Strongylidae</taxon>
        <taxon>Cylicostephanus</taxon>
    </lineage>
</organism>
<reference evidence="2 3" key="1">
    <citation type="submission" date="2018-11" db="EMBL/GenBank/DDBJ databases">
        <authorList>
            <consortium name="Pathogen Informatics"/>
        </authorList>
    </citation>
    <scope>NUCLEOTIDE SEQUENCE [LARGE SCALE GENOMIC DNA]</scope>
</reference>
<keyword evidence="3" id="KW-1185">Reference proteome</keyword>
<gene>
    <name evidence="2" type="ORF">CGOC_LOCUS1092</name>
</gene>
<evidence type="ECO:0000313" key="3">
    <source>
        <dbReference type="Proteomes" id="UP000271889"/>
    </source>
</evidence>
<feature type="region of interest" description="Disordered" evidence="1">
    <location>
        <begin position="37"/>
        <end position="68"/>
    </location>
</feature>
<dbReference type="Proteomes" id="UP000271889">
    <property type="component" value="Unassembled WGS sequence"/>
</dbReference>
<dbReference type="AlphaFoldDB" id="A0A3P6QNZ7"/>
<dbReference type="EMBL" id="UYRV01001880">
    <property type="protein sequence ID" value="VDK47687.1"/>
    <property type="molecule type" value="Genomic_DNA"/>
</dbReference>
<evidence type="ECO:0000313" key="2">
    <source>
        <dbReference type="EMBL" id="VDK47687.1"/>
    </source>
</evidence>
<sequence>MIGYGSELVQVNFVFSRSPFQAVEVWKILPQYRNRFRGENRLGPPCKNPRTSNASGKGTNSNFERGTR</sequence>
<name>A0A3P6QNZ7_CYLGO</name>
<evidence type="ECO:0000256" key="1">
    <source>
        <dbReference type="SAM" id="MobiDB-lite"/>
    </source>
</evidence>
<accession>A0A3P6QNZ7</accession>
<protein>
    <submittedName>
        <fullName evidence="2">Uncharacterized protein</fullName>
    </submittedName>
</protein>
<feature type="compositionally biased region" description="Polar residues" evidence="1">
    <location>
        <begin position="49"/>
        <end position="68"/>
    </location>
</feature>